<proteinExistence type="predicted"/>
<feature type="region of interest" description="Disordered" evidence="1">
    <location>
        <begin position="1"/>
        <end position="27"/>
    </location>
</feature>
<feature type="region of interest" description="Disordered" evidence="1">
    <location>
        <begin position="121"/>
        <end position="168"/>
    </location>
</feature>
<dbReference type="Proteomes" id="UP000046122">
    <property type="component" value="Unassembled WGS sequence"/>
</dbReference>
<evidence type="ECO:0000313" key="2">
    <source>
        <dbReference type="EMBL" id="CDX49200.1"/>
    </source>
</evidence>
<sequence>MASGATDSHDQSRLPGRSLRSVSQASATDSAMAIGTVTMTRSPVLTSSSPTRGRKISATTVSQPVWIAIQTMKASGSSAMSEIRAAASVIHDVDRRFFIPAAGNLAGVMSIADCIRQATGSLPPAGGSGPMCRSGGSKRSRLSSTKRSPNKNAPAEGELPREHGRSPF</sequence>
<dbReference type="EMBL" id="CCNE01000001">
    <property type="protein sequence ID" value="CDX49200.1"/>
    <property type="molecule type" value="Genomic_DNA"/>
</dbReference>
<protein>
    <submittedName>
        <fullName evidence="2">Uncharacterized protein</fullName>
    </submittedName>
</protein>
<accession>A0A090FTJ2</accession>
<feature type="compositionally biased region" description="Basic and acidic residues" evidence="1">
    <location>
        <begin position="158"/>
        <end position="168"/>
    </location>
</feature>
<organism evidence="2 3">
    <name type="scientific">Mesorhizobium plurifarium</name>
    <dbReference type="NCBI Taxonomy" id="69974"/>
    <lineage>
        <taxon>Bacteria</taxon>
        <taxon>Pseudomonadati</taxon>
        <taxon>Pseudomonadota</taxon>
        <taxon>Alphaproteobacteria</taxon>
        <taxon>Hyphomicrobiales</taxon>
        <taxon>Phyllobacteriaceae</taxon>
        <taxon>Mesorhizobium</taxon>
    </lineage>
</organism>
<name>A0A090FTJ2_MESPL</name>
<dbReference type="AlphaFoldDB" id="A0A090FTJ2"/>
<evidence type="ECO:0000256" key="1">
    <source>
        <dbReference type="SAM" id="MobiDB-lite"/>
    </source>
</evidence>
<reference evidence="2 3" key="1">
    <citation type="submission" date="2014-08" db="EMBL/GenBank/DDBJ databases">
        <authorList>
            <person name="Moulin Lionel"/>
        </authorList>
    </citation>
    <scope>NUCLEOTIDE SEQUENCE [LARGE SCALE GENOMIC DNA]</scope>
</reference>
<gene>
    <name evidence="2" type="ORF">MPL3365_10252</name>
</gene>
<evidence type="ECO:0000313" key="3">
    <source>
        <dbReference type="Proteomes" id="UP000046122"/>
    </source>
</evidence>